<proteinExistence type="predicted"/>
<dbReference type="AlphaFoldDB" id="A0AAW5IGQ7"/>
<evidence type="ECO:0000313" key="2">
    <source>
        <dbReference type="EMBL" id="MCP9564217.1"/>
    </source>
</evidence>
<evidence type="ECO:0008006" key="4">
    <source>
        <dbReference type="Google" id="ProtNLM"/>
    </source>
</evidence>
<name>A0AAW5IGQ7_9BACT</name>
<dbReference type="RefSeq" id="WP_176425561.1">
    <property type="nucleotide sequence ID" value="NZ_CABOGV010000026.1"/>
</dbReference>
<comment type="caution">
    <text evidence="2">The sequence shown here is derived from an EMBL/GenBank/DDBJ whole genome shotgun (WGS) entry which is preliminary data.</text>
</comment>
<dbReference type="EMBL" id="JANDWZ010000010">
    <property type="protein sequence ID" value="MCP9564217.1"/>
    <property type="molecule type" value="Genomic_DNA"/>
</dbReference>
<feature type="chain" id="PRO_5043913345" description="Lipoprotein" evidence="1">
    <location>
        <begin position="18"/>
        <end position="57"/>
    </location>
</feature>
<dbReference type="Proteomes" id="UP001205531">
    <property type="component" value="Unassembled WGS sequence"/>
</dbReference>
<protein>
    <recommendedName>
        <fullName evidence="4">Lipoprotein</fullName>
    </recommendedName>
</protein>
<gene>
    <name evidence="2" type="ORF">NNC64_06510</name>
</gene>
<feature type="signal peptide" evidence="1">
    <location>
        <begin position="1"/>
        <end position="17"/>
    </location>
</feature>
<organism evidence="2 3">
    <name type="scientific">Segatella copri</name>
    <dbReference type="NCBI Taxonomy" id="165179"/>
    <lineage>
        <taxon>Bacteria</taxon>
        <taxon>Pseudomonadati</taxon>
        <taxon>Bacteroidota</taxon>
        <taxon>Bacteroidia</taxon>
        <taxon>Bacteroidales</taxon>
        <taxon>Prevotellaceae</taxon>
        <taxon>Segatella</taxon>
    </lineage>
</organism>
<evidence type="ECO:0000256" key="1">
    <source>
        <dbReference type="SAM" id="SignalP"/>
    </source>
</evidence>
<sequence length="57" mass="5627">MKKLVFMFVAIAAISFASCGNKTAQTAATADSDTAVVDSAADSVAVDTAAAATDSVK</sequence>
<keyword evidence="1" id="KW-0732">Signal</keyword>
<accession>A0AAW5IGQ7</accession>
<dbReference type="PROSITE" id="PS51257">
    <property type="entry name" value="PROKAR_LIPOPROTEIN"/>
    <property type="match status" value="1"/>
</dbReference>
<evidence type="ECO:0000313" key="3">
    <source>
        <dbReference type="Proteomes" id="UP001205531"/>
    </source>
</evidence>
<reference evidence="2" key="1">
    <citation type="submission" date="2022-07" db="EMBL/GenBank/DDBJ databases">
        <title>Prevotella copri.</title>
        <authorList>
            <person name="Yang C."/>
        </authorList>
    </citation>
    <scope>NUCLEOTIDE SEQUENCE</scope>
    <source>
        <strain evidence="2">HF2107</strain>
    </source>
</reference>